<dbReference type="EMBL" id="DNZF01000004">
    <property type="protein sequence ID" value="HBK52336.1"/>
    <property type="molecule type" value="Genomic_DNA"/>
</dbReference>
<name>A0A354YUG8_9FIRM</name>
<protein>
    <submittedName>
        <fullName evidence="1">Uncharacterized protein</fullName>
    </submittedName>
</protein>
<reference evidence="1 2" key="1">
    <citation type="journal article" date="2018" name="Nat. Biotechnol.">
        <title>A standardized bacterial taxonomy based on genome phylogeny substantially revises the tree of life.</title>
        <authorList>
            <person name="Parks D.H."/>
            <person name="Chuvochina M."/>
            <person name="Waite D.W."/>
            <person name="Rinke C."/>
            <person name="Skarshewski A."/>
            <person name="Chaumeil P.A."/>
            <person name="Hugenholtz P."/>
        </authorList>
    </citation>
    <scope>NUCLEOTIDE SEQUENCE [LARGE SCALE GENOMIC DNA]</scope>
    <source>
        <strain evidence="1">UBA10948</strain>
    </source>
</reference>
<organism evidence="1 2">
    <name type="scientific">Syntrophomonas wolfei</name>
    <dbReference type="NCBI Taxonomy" id="863"/>
    <lineage>
        <taxon>Bacteria</taxon>
        <taxon>Bacillati</taxon>
        <taxon>Bacillota</taxon>
        <taxon>Clostridia</taxon>
        <taxon>Eubacteriales</taxon>
        <taxon>Syntrophomonadaceae</taxon>
        <taxon>Syntrophomonas</taxon>
    </lineage>
</organism>
<gene>
    <name evidence="1" type="ORF">DDZ44_00160</name>
</gene>
<dbReference type="Proteomes" id="UP000263273">
    <property type="component" value="Unassembled WGS sequence"/>
</dbReference>
<evidence type="ECO:0000313" key="1">
    <source>
        <dbReference type="EMBL" id="HBK52336.1"/>
    </source>
</evidence>
<dbReference type="AlphaFoldDB" id="A0A354YUG8"/>
<accession>A0A354YUG8</accession>
<sequence>MEGRKAGGSFMEKRVDEVHGQLAAFYPEYTAQGNMTRLLYQEPETGETSSSIDSRQVESVKRALARCYAVDLSAQAGILRKKYHRRILLHFYLPDGRVFVPFKLRESRISGDASYGYIDIDHVARLVPGDEPYIIMRCGARLPLHSNIMTARLAYFMGLEILSDFVSAPDNSELDLVNALAILRGVFAGQLQPNREPSRRFRVKFLPTK</sequence>
<comment type="caution">
    <text evidence="1">The sequence shown here is derived from an EMBL/GenBank/DDBJ whole genome shotgun (WGS) entry which is preliminary data.</text>
</comment>
<evidence type="ECO:0000313" key="2">
    <source>
        <dbReference type="Proteomes" id="UP000263273"/>
    </source>
</evidence>
<proteinExistence type="predicted"/>